<keyword evidence="6 9" id="KW-1133">Transmembrane helix</keyword>
<reference evidence="11" key="1">
    <citation type="submission" date="2025-08" db="UniProtKB">
        <authorList>
            <consortium name="RefSeq"/>
        </authorList>
    </citation>
    <scope>IDENTIFICATION</scope>
    <source>
        <tissue evidence="11">Brain</tissue>
    </source>
</reference>
<evidence type="ECO:0000256" key="5">
    <source>
        <dbReference type="ARBA" id="ARBA00022692"/>
    </source>
</evidence>
<dbReference type="PANTHER" id="PTHR31488">
    <property type="entry name" value="DPY-19-LIKE 1, LIKE (H. SAPIENS)"/>
    <property type="match status" value="1"/>
</dbReference>
<evidence type="ECO:0000313" key="10">
    <source>
        <dbReference type="Proteomes" id="UP000694890"/>
    </source>
</evidence>
<feature type="transmembrane region" description="Helical" evidence="9">
    <location>
        <begin position="248"/>
        <end position="276"/>
    </location>
</feature>
<sequence>MTALRQRKGSKGKEHPLGAEFQPQQSNCCTDHHPEKVLHGDWSWGAIVWTSIGWSVSVGLGLLCCIYVATLHENDLWFSNIKEVEREISFRTECGLYYSYYKQMLQAPSIHEGLSDLIHDNLTESKRTINLLQRMNIYQEVFLSVLYRLLPIQSYLEPVYFYIYTVFSLQAVYVIALYLTAWLLSGSWLAGTLTGVWYILNRVDTTRVEFTISLRENWSLPFLALQVTAITCYLRPQLTALQQKVMVWLMYVTTFCFCLTWQFNQFILLVQALIIYTLDCVDFLTTTQVTTLYLVQVSGLLSVWLLQFCNSMILGSLVLSFIVSALFIRHCQPGLKTGSLLVRLGKLLLHSAMVLFLTFTINYLAKKALQLRSDEHIFKFIKSKFALGPTRDFDASLYLCEEAFGLLPLDTLERLAGTLLLYPYILTLLLLSGMLAVGALQNLRPKGGSAEERKGVGEGRTVAFRPDVAYNLLHTLFYGLLAFSTMRMKYIWTGHMCAVAAYGVCGTELWTPLLTALRCNSKVLLRLVRYAVPLVMIGCLYYKFWPKLMEELSELREFYDPDTVELMTWISTKTPKRAVFAGSMQLLAGIKLCTGRVLTNHPHYEDKDLRERTRQVYQVYARRSPEDVHDILRTVGADYVVLENSICYERRHRRGCRLRDLLDLANGHIMDGPGENDPDLVPASHPRFCEAIKTDTAAYTALFTRTFQNKTFHVYRVKKKRKKGAKNSSEPGATP</sequence>
<dbReference type="PANTHER" id="PTHR31488:SF4">
    <property type="entry name" value="C-MANNOSYLTRANSFERASE DPY19L3-RELATED"/>
    <property type="match status" value="1"/>
</dbReference>
<evidence type="ECO:0000313" key="11">
    <source>
        <dbReference type="RefSeq" id="XP_050932229.1"/>
    </source>
</evidence>
<protein>
    <submittedName>
        <fullName evidence="11">Probable C-mannosyltransferase DPY19L3 isoform X5</fullName>
    </submittedName>
</protein>
<feature type="transmembrane region" description="Helical" evidence="9">
    <location>
        <begin position="527"/>
        <end position="545"/>
    </location>
</feature>
<keyword evidence="7 9" id="KW-0472">Membrane</keyword>
<accession>A0AAJ8BI71</accession>
<dbReference type="RefSeq" id="XP_050932229.1">
    <property type="nucleotide sequence ID" value="XM_051076272.1"/>
</dbReference>
<dbReference type="GO" id="GO:0005637">
    <property type="term" value="C:nuclear inner membrane"/>
    <property type="evidence" value="ECO:0007669"/>
    <property type="project" value="TreeGrafter"/>
</dbReference>
<evidence type="ECO:0000256" key="1">
    <source>
        <dbReference type="ARBA" id="ARBA00004141"/>
    </source>
</evidence>
<dbReference type="AlphaFoldDB" id="A0AAJ8BI71"/>
<keyword evidence="3" id="KW-0328">Glycosyltransferase</keyword>
<comment type="subcellular location">
    <subcellularLocation>
        <location evidence="1">Membrane</location>
        <topology evidence="1">Multi-pass membrane protein</topology>
    </subcellularLocation>
</comment>
<feature type="transmembrane region" description="Helical" evidence="9">
    <location>
        <begin position="181"/>
        <end position="200"/>
    </location>
</feature>
<evidence type="ECO:0000256" key="4">
    <source>
        <dbReference type="ARBA" id="ARBA00022679"/>
    </source>
</evidence>
<dbReference type="InterPro" id="IPR018732">
    <property type="entry name" value="Dpy-19/Dpy-19-like"/>
</dbReference>
<comment type="similarity">
    <text evidence="2">Belongs to the dpy-19 family.</text>
</comment>
<organism evidence="10 11">
    <name type="scientific">Lates calcarifer</name>
    <name type="common">Barramundi</name>
    <name type="synonym">Holocentrus calcarifer</name>
    <dbReference type="NCBI Taxonomy" id="8187"/>
    <lineage>
        <taxon>Eukaryota</taxon>
        <taxon>Metazoa</taxon>
        <taxon>Chordata</taxon>
        <taxon>Craniata</taxon>
        <taxon>Vertebrata</taxon>
        <taxon>Euteleostomi</taxon>
        <taxon>Actinopterygii</taxon>
        <taxon>Neopterygii</taxon>
        <taxon>Teleostei</taxon>
        <taxon>Neoteleostei</taxon>
        <taxon>Acanthomorphata</taxon>
        <taxon>Carangaria</taxon>
        <taxon>Carangaria incertae sedis</taxon>
        <taxon>Centropomidae</taxon>
        <taxon>Lates</taxon>
    </lineage>
</organism>
<feature type="compositionally biased region" description="Basic residues" evidence="8">
    <location>
        <begin position="1"/>
        <end position="10"/>
    </location>
</feature>
<gene>
    <name evidence="11" type="primary">dpy19l3</name>
</gene>
<feature type="transmembrane region" description="Helical" evidence="9">
    <location>
        <begin position="46"/>
        <end position="69"/>
    </location>
</feature>
<feature type="transmembrane region" description="Helical" evidence="9">
    <location>
        <begin position="468"/>
        <end position="486"/>
    </location>
</feature>
<evidence type="ECO:0000256" key="2">
    <source>
        <dbReference type="ARBA" id="ARBA00008744"/>
    </source>
</evidence>
<feature type="transmembrane region" description="Helical" evidence="9">
    <location>
        <begin position="347"/>
        <end position="365"/>
    </location>
</feature>
<evidence type="ECO:0000256" key="9">
    <source>
        <dbReference type="SAM" id="Phobius"/>
    </source>
</evidence>
<feature type="transmembrane region" description="Helical" evidence="9">
    <location>
        <begin position="421"/>
        <end position="440"/>
    </location>
</feature>
<name>A0AAJ8BI71_LATCA</name>
<dbReference type="GO" id="GO:0000030">
    <property type="term" value="F:mannosyltransferase activity"/>
    <property type="evidence" value="ECO:0007669"/>
    <property type="project" value="TreeGrafter"/>
</dbReference>
<evidence type="ECO:0000256" key="7">
    <source>
        <dbReference type="ARBA" id="ARBA00023136"/>
    </source>
</evidence>
<keyword evidence="5 9" id="KW-0812">Transmembrane</keyword>
<dbReference type="Proteomes" id="UP000694890">
    <property type="component" value="Linkage group LG2"/>
</dbReference>
<evidence type="ECO:0000256" key="3">
    <source>
        <dbReference type="ARBA" id="ARBA00022676"/>
    </source>
</evidence>
<evidence type="ECO:0000256" key="8">
    <source>
        <dbReference type="SAM" id="MobiDB-lite"/>
    </source>
</evidence>
<feature type="transmembrane region" description="Helical" evidence="9">
    <location>
        <begin position="304"/>
        <end position="327"/>
    </location>
</feature>
<proteinExistence type="inferred from homology"/>
<evidence type="ECO:0000256" key="6">
    <source>
        <dbReference type="ARBA" id="ARBA00022989"/>
    </source>
</evidence>
<dbReference type="GeneID" id="108897684"/>
<keyword evidence="4" id="KW-0808">Transferase</keyword>
<dbReference type="Pfam" id="PF10034">
    <property type="entry name" value="Dpy19"/>
    <property type="match status" value="1"/>
</dbReference>
<dbReference type="CTD" id="147991"/>
<feature type="region of interest" description="Disordered" evidence="8">
    <location>
        <begin position="1"/>
        <end position="27"/>
    </location>
</feature>